<dbReference type="GO" id="GO:0003676">
    <property type="term" value="F:nucleic acid binding"/>
    <property type="evidence" value="ECO:0007669"/>
    <property type="project" value="InterPro"/>
</dbReference>
<comment type="caution">
    <text evidence="5">The sequence shown here is derived from an EMBL/GenBank/DDBJ whole genome shotgun (WGS) entry which is preliminary data.</text>
</comment>
<dbReference type="PANTHER" id="PTHR47957:SF3">
    <property type="entry name" value="ATP-DEPENDENT HELICASE HRQ1"/>
    <property type="match status" value="1"/>
</dbReference>
<dbReference type="SUPFAM" id="SSF52540">
    <property type="entry name" value="P-loop containing nucleoside triphosphate hydrolases"/>
    <property type="match status" value="1"/>
</dbReference>
<dbReference type="GO" id="GO:0006289">
    <property type="term" value="P:nucleotide-excision repair"/>
    <property type="evidence" value="ECO:0007669"/>
    <property type="project" value="TreeGrafter"/>
</dbReference>
<protein>
    <submittedName>
        <fullName evidence="5">ATP-dependent helicase</fullName>
    </submittedName>
</protein>
<feature type="domain" description="Helicase C-terminal" evidence="4">
    <location>
        <begin position="280"/>
        <end position="433"/>
    </location>
</feature>
<evidence type="ECO:0000313" key="6">
    <source>
        <dbReference type="Proteomes" id="UP000215459"/>
    </source>
</evidence>
<dbReference type="InterPro" id="IPR055227">
    <property type="entry name" value="HRQ1_WHD"/>
</dbReference>
<accession>A0A235BC55</accession>
<organism evidence="5 6">
    <name type="scientific">Paludifilum halophilum</name>
    <dbReference type="NCBI Taxonomy" id="1642702"/>
    <lineage>
        <taxon>Bacteria</taxon>
        <taxon>Bacillati</taxon>
        <taxon>Bacillota</taxon>
        <taxon>Bacilli</taxon>
        <taxon>Bacillales</taxon>
        <taxon>Thermoactinomycetaceae</taxon>
        <taxon>Paludifilum</taxon>
    </lineage>
</organism>
<dbReference type="InterPro" id="IPR014001">
    <property type="entry name" value="Helicase_ATP-bd"/>
</dbReference>
<dbReference type="PANTHER" id="PTHR47957">
    <property type="entry name" value="ATP-DEPENDENT HELICASE HRQ1"/>
    <property type="match status" value="1"/>
</dbReference>
<name>A0A235BC55_9BACL</name>
<dbReference type="RefSeq" id="WP_094262963.1">
    <property type="nucleotide sequence ID" value="NZ_NOWF01000001.1"/>
</dbReference>
<dbReference type="PROSITE" id="PS51194">
    <property type="entry name" value="HELICASE_CTER"/>
    <property type="match status" value="1"/>
</dbReference>
<dbReference type="CDD" id="cd17923">
    <property type="entry name" value="DEXHc_Hrq1-like"/>
    <property type="match status" value="1"/>
</dbReference>
<evidence type="ECO:0000259" key="4">
    <source>
        <dbReference type="PROSITE" id="PS51194"/>
    </source>
</evidence>
<dbReference type="Pfam" id="PF09369">
    <property type="entry name" value="MZB"/>
    <property type="match status" value="1"/>
</dbReference>
<dbReference type="Proteomes" id="UP000215459">
    <property type="component" value="Unassembled WGS sequence"/>
</dbReference>
<dbReference type="InterPro" id="IPR001650">
    <property type="entry name" value="Helicase_C-like"/>
</dbReference>
<dbReference type="OrthoDB" id="143059at2"/>
<dbReference type="EMBL" id="NOWF01000001">
    <property type="protein sequence ID" value="OYD09861.1"/>
    <property type="molecule type" value="Genomic_DNA"/>
</dbReference>
<dbReference type="PROSITE" id="PS51192">
    <property type="entry name" value="HELICASE_ATP_BIND_1"/>
    <property type="match status" value="1"/>
</dbReference>
<dbReference type="Pfam" id="PF00271">
    <property type="entry name" value="Helicase_C"/>
    <property type="match status" value="1"/>
</dbReference>
<proteinExistence type="predicted"/>
<feature type="domain" description="Helicase ATP-binding" evidence="3">
    <location>
        <begin position="64"/>
        <end position="244"/>
    </location>
</feature>
<dbReference type="Pfam" id="PF22982">
    <property type="entry name" value="WHD_HRQ1"/>
    <property type="match status" value="1"/>
</dbReference>
<gene>
    <name evidence="5" type="ORF">CHM34_02425</name>
</gene>
<keyword evidence="5" id="KW-0347">Helicase</keyword>
<evidence type="ECO:0000259" key="3">
    <source>
        <dbReference type="PROSITE" id="PS51192"/>
    </source>
</evidence>
<evidence type="ECO:0000256" key="2">
    <source>
        <dbReference type="ARBA" id="ARBA00022840"/>
    </source>
</evidence>
<dbReference type="InterPro" id="IPR027417">
    <property type="entry name" value="P-loop_NTPase"/>
</dbReference>
<dbReference type="InterPro" id="IPR018973">
    <property type="entry name" value="MZB"/>
</dbReference>
<dbReference type="CDD" id="cd18797">
    <property type="entry name" value="SF2_C_Hrq"/>
    <property type="match status" value="1"/>
</dbReference>
<dbReference type="SMART" id="SM00490">
    <property type="entry name" value="HELICc"/>
    <property type="match status" value="1"/>
</dbReference>
<dbReference type="SMART" id="SM00487">
    <property type="entry name" value="DEXDc"/>
    <property type="match status" value="1"/>
</dbReference>
<dbReference type="AlphaFoldDB" id="A0A235BC55"/>
<keyword evidence="2" id="KW-0067">ATP-binding</keyword>
<dbReference type="GO" id="GO:0005524">
    <property type="term" value="F:ATP binding"/>
    <property type="evidence" value="ECO:0007669"/>
    <property type="project" value="UniProtKB-KW"/>
</dbReference>
<keyword evidence="5" id="KW-0378">Hydrolase</keyword>
<dbReference type="GO" id="GO:0036297">
    <property type="term" value="P:interstrand cross-link repair"/>
    <property type="evidence" value="ECO:0007669"/>
    <property type="project" value="TreeGrafter"/>
</dbReference>
<reference evidence="5 6" key="1">
    <citation type="submission" date="2017-07" db="EMBL/GenBank/DDBJ databases">
        <title>The genome sequence of Paludifilum halophilum highlights mechanisms for microbial adaptation to high salt environemnts.</title>
        <authorList>
            <person name="Belbahri L."/>
        </authorList>
    </citation>
    <scope>NUCLEOTIDE SEQUENCE [LARGE SCALE GENOMIC DNA]</scope>
    <source>
        <strain evidence="5 6">DSM 102817</strain>
    </source>
</reference>
<evidence type="ECO:0000313" key="5">
    <source>
        <dbReference type="EMBL" id="OYD09861.1"/>
    </source>
</evidence>
<sequence length="751" mass="83898">MNIGMLIDHMKSRADIRRNVTNWEVIPARPARYASFPEELHPDLVKNLRDRGIEALYTHQAEAVEKVLKGENVVTVTPTASGKTLCYNLPVLHTLLNEPAARALYIFPTKALAYDQLSELNWWMEELEADIKGFTYDGDTPASARKAIRRAGQIVVTNPDMLHQAVLPHHTKWIQLFENLRHIVIDELHSYRGVFGSHFANVLRRLQRICRHYGSDPRFILSSATIANPKAFAEKLTGVPVSLVDNNGAPSDEKHFVFYNPPVVNQALGIRKSSLLEARKLAEELIANDVQTIVFARSRVRVEVLLTYLSHVLPEGIRGYRGGYLPTQRRAIEQGLRRGEIRGVVSTNALELGIDIGALEACVICGYPGTIASTWQQAGRAGRRQGSSITFLVASSSPLDQYVIEHPNYFLRQTPENALIQPDNLVILVHHMKCAAYELPFEKGETFGVATTEEILDFLAEERILHRAGERWYWMDQSFPAKEISLRSAAQENFVIVDISQTGQHRVLGEVDRFSAPTLIHEEAIYLHEGAQYQVEKLDYEEKKAYVRKVDVDYYTDANLAVQLKVLEVDREECLANHSRGIGEVTVNALVTIFKKIKFGTHENIGSGPVHLPEEEMHTTAYWATVENSVASGFTEEQLQSGLIGLSHVLSQLAPLYLMCDPGDLGVSAQVKAIHSKKPTVFIYDKYPGGVGLSEKLYELHEELLFTSRSHIRNCTCEDGCPSCVGPAVETGTGGKGITLSLIEAMMKQAE</sequence>
<dbReference type="GO" id="GO:0043138">
    <property type="term" value="F:3'-5' DNA helicase activity"/>
    <property type="evidence" value="ECO:0007669"/>
    <property type="project" value="TreeGrafter"/>
</dbReference>
<keyword evidence="1" id="KW-0547">Nucleotide-binding</keyword>
<dbReference type="Pfam" id="PF00270">
    <property type="entry name" value="DEAD"/>
    <property type="match status" value="1"/>
</dbReference>
<dbReference type="Gene3D" id="3.40.50.300">
    <property type="entry name" value="P-loop containing nucleotide triphosphate hydrolases"/>
    <property type="match status" value="2"/>
</dbReference>
<evidence type="ECO:0000256" key="1">
    <source>
        <dbReference type="ARBA" id="ARBA00022741"/>
    </source>
</evidence>
<keyword evidence="6" id="KW-1185">Reference proteome</keyword>
<dbReference type="InterPro" id="IPR011545">
    <property type="entry name" value="DEAD/DEAH_box_helicase_dom"/>
</dbReference>